<name>A0AAW1LHG8_SAPOF</name>
<evidence type="ECO:0000256" key="1">
    <source>
        <dbReference type="SAM" id="Coils"/>
    </source>
</evidence>
<keyword evidence="1" id="KW-0175">Coiled coil</keyword>
<protein>
    <submittedName>
        <fullName evidence="3">Uncharacterized protein</fullName>
    </submittedName>
</protein>
<feature type="compositionally biased region" description="Polar residues" evidence="2">
    <location>
        <begin position="133"/>
        <end position="147"/>
    </location>
</feature>
<feature type="coiled-coil region" evidence="1">
    <location>
        <begin position="170"/>
        <end position="218"/>
    </location>
</feature>
<evidence type="ECO:0000313" key="4">
    <source>
        <dbReference type="Proteomes" id="UP001443914"/>
    </source>
</evidence>
<reference evidence="3" key="1">
    <citation type="submission" date="2024-03" db="EMBL/GenBank/DDBJ databases">
        <title>WGS assembly of Saponaria officinalis var. Norfolk2.</title>
        <authorList>
            <person name="Jenkins J."/>
            <person name="Shu S."/>
            <person name="Grimwood J."/>
            <person name="Barry K."/>
            <person name="Goodstein D."/>
            <person name="Schmutz J."/>
            <person name="Leebens-Mack J."/>
            <person name="Osbourn A."/>
        </authorList>
    </citation>
    <scope>NUCLEOTIDE SEQUENCE [LARGE SCALE GENOMIC DNA]</scope>
    <source>
        <strain evidence="3">JIC</strain>
    </source>
</reference>
<evidence type="ECO:0000313" key="3">
    <source>
        <dbReference type="EMBL" id="KAK9733270.1"/>
    </source>
</evidence>
<dbReference type="Proteomes" id="UP001443914">
    <property type="component" value="Unassembled WGS sequence"/>
</dbReference>
<gene>
    <name evidence="3" type="ORF">RND81_04G056100</name>
</gene>
<organism evidence="3 4">
    <name type="scientific">Saponaria officinalis</name>
    <name type="common">Common soapwort</name>
    <name type="synonym">Lychnis saponaria</name>
    <dbReference type="NCBI Taxonomy" id="3572"/>
    <lineage>
        <taxon>Eukaryota</taxon>
        <taxon>Viridiplantae</taxon>
        <taxon>Streptophyta</taxon>
        <taxon>Embryophyta</taxon>
        <taxon>Tracheophyta</taxon>
        <taxon>Spermatophyta</taxon>
        <taxon>Magnoliopsida</taxon>
        <taxon>eudicotyledons</taxon>
        <taxon>Gunneridae</taxon>
        <taxon>Pentapetalae</taxon>
        <taxon>Caryophyllales</taxon>
        <taxon>Caryophyllaceae</taxon>
        <taxon>Caryophylleae</taxon>
        <taxon>Saponaria</taxon>
    </lineage>
</organism>
<feature type="region of interest" description="Disordered" evidence="2">
    <location>
        <begin position="222"/>
        <end position="248"/>
    </location>
</feature>
<comment type="caution">
    <text evidence="3">The sequence shown here is derived from an EMBL/GenBank/DDBJ whole genome shotgun (WGS) entry which is preliminary data.</text>
</comment>
<accession>A0AAW1LHG8</accession>
<dbReference type="AlphaFoldDB" id="A0AAW1LHG8"/>
<keyword evidence="4" id="KW-1185">Reference proteome</keyword>
<proteinExistence type="predicted"/>
<evidence type="ECO:0000256" key="2">
    <source>
        <dbReference type="SAM" id="MobiDB-lite"/>
    </source>
</evidence>
<dbReference type="EMBL" id="JBDFQZ010000004">
    <property type="protein sequence ID" value="KAK9733270.1"/>
    <property type="molecule type" value="Genomic_DNA"/>
</dbReference>
<sequence>MDAQIDASRPFRSVKEAVAIFGDRLFYREIQPSQKRPSIGVENETSRTVDLAQSPKTPTKPSAEQDAVSTFDEPSDSAEITLGPTEQVVESPMYDVPPSPFSEGGVDSPSGKPSHSSKITLGPSEPLRIASKQVVTSPTYESTPNTENPKKVNHENIVHGNDLVMMMMVLKKLEVELQETKTELKLLKERGSETEVALASLNAELHKSMSKIAKAEAAEAAKKATKSITNTNERQFREMETRDEGRTRSDVMVKTIDSPTLAQILKISDYERYFEKNKLRTRKLMKKKPIVPLVTDLIPWKKKASPNPGVSDQIFSKMYFT</sequence>
<feature type="compositionally biased region" description="Basic and acidic residues" evidence="2">
    <location>
        <begin position="234"/>
        <end position="248"/>
    </location>
</feature>
<feature type="region of interest" description="Disordered" evidence="2">
    <location>
        <begin position="31"/>
        <end position="153"/>
    </location>
</feature>